<organism evidence="2 3">
    <name type="scientific">Pelagibius litoralis</name>
    <dbReference type="NCBI Taxonomy" id="374515"/>
    <lineage>
        <taxon>Bacteria</taxon>
        <taxon>Pseudomonadati</taxon>
        <taxon>Pseudomonadota</taxon>
        <taxon>Alphaproteobacteria</taxon>
        <taxon>Rhodospirillales</taxon>
        <taxon>Rhodovibrionaceae</taxon>
        <taxon>Pelagibius</taxon>
    </lineage>
</organism>
<dbReference type="SMART" id="SM00530">
    <property type="entry name" value="HTH_XRE"/>
    <property type="match status" value="1"/>
</dbReference>
<dbReference type="Pfam" id="PF01381">
    <property type="entry name" value="HTH_3"/>
    <property type="match status" value="1"/>
</dbReference>
<comment type="caution">
    <text evidence="2">The sequence shown here is derived from an EMBL/GenBank/DDBJ whole genome shotgun (WGS) entry which is preliminary data.</text>
</comment>
<dbReference type="EMBL" id="JAAQPH010000006">
    <property type="protein sequence ID" value="NIA68971.1"/>
    <property type="molecule type" value="Genomic_DNA"/>
</dbReference>
<evidence type="ECO:0000259" key="1">
    <source>
        <dbReference type="PROSITE" id="PS50943"/>
    </source>
</evidence>
<evidence type="ECO:0000313" key="3">
    <source>
        <dbReference type="Proteomes" id="UP000761264"/>
    </source>
</evidence>
<reference evidence="2" key="1">
    <citation type="submission" date="2020-03" db="EMBL/GenBank/DDBJ databases">
        <title>Genome of Pelagibius litoralis DSM 21314T.</title>
        <authorList>
            <person name="Wang G."/>
        </authorList>
    </citation>
    <scope>NUCLEOTIDE SEQUENCE</scope>
    <source>
        <strain evidence="2">DSM 21314</strain>
    </source>
</reference>
<feature type="domain" description="HTH cro/C1-type" evidence="1">
    <location>
        <begin position="22"/>
        <end position="70"/>
    </location>
</feature>
<name>A0A967C281_9PROT</name>
<sequence length="292" mass="33164">MDRRQTVEIFRERLTEVIDRSGLSRSAFARKAGLDRSTLSQLLSDGNDRLPRAETIASIAEHEQVSTDWLLGLIQEEKVGTNILSEAPEIAQGTSSTFADERLARWRAEAVGYKIRYVPSTLPDLLKGEEVIRFEYRQQGSEMPAFRMEQAEARLAYSRRPETDLEACSSLQSLEMFARGQGIWSTLPLSDRKLQLSWMIALLDELYPTFRWFLFDGLKHYSAPVTIFGPTRAAAYIGNMYFVFNSTEHIRALTQHFDNLIRGAVVQPPDVSKLLAGLLSELESREEKGAKR</sequence>
<evidence type="ECO:0000313" key="2">
    <source>
        <dbReference type="EMBL" id="NIA68971.1"/>
    </source>
</evidence>
<dbReference type="PROSITE" id="PS50943">
    <property type="entry name" value="HTH_CROC1"/>
    <property type="match status" value="1"/>
</dbReference>
<protein>
    <submittedName>
        <fullName evidence="2">Helix-turn-helix domain-containing protein</fullName>
    </submittedName>
</protein>
<dbReference type="Proteomes" id="UP000761264">
    <property type="component" value="Unassembled WGS sequence"/>
</dbReference>
<accession>A0A967C281</accession>
<dbReference type="InterPro" id="IPR010982">
    <property type="entry name" value="Lambda_DNA-bd_dom_sf"/>
</dbReference>
<dbReference type="GO" id="GO:0003677">
    <property type="term" value="F:DNA binding"/>
    <property type="evidence" value="ECO:0007669"/>
    <property type="project" value="InterPro"/>
</dbReference>
<dbReference type="CDD" id="cd00093">
    <property type="entry name" value="HTH_XRE"/>
    <property type="match status" value="1"/>
</dbReference>
<dbReference type="InterPro" id="IPR001387">
    <property type="entry name" value="Cro/C1-type_HTH"/>
</dbReference>
<dbReference type="Gene3D" id="1.10.260.40">
    <property type="entry name" value="lambda repressor-like DNA-binding domains"/>
    <property type="match status" value="1"/>
</dbReference>
<gene>
    <name evidence="2" type="ORF">HBA54_10235</name>
</gene>
<proteinExistence type="predicted"/>
<dbReference type="AlphaFoldDB" id="A0A967C281"/>
<dbReference type="SUPFAM" id="SSF47413">
    <property type="entry name" value="lambda repressor-like DNA-binding domains"/>
    <property type="match status" value="1"/>
</dbReference>
<dbReference type="RefSeq" id="WP_167224077.1">
    <property type="nucleotide sequence ID" value="NZ_JAAQPH010000006.1"/>
</dbReference>
<keyword evidence="3" id="KW-1185">Reference proteome</keyword>